<dbReference type="RefSeq" id="WP_104828497.1">
    <property type="nucleotide sequence ID" value="NZ_PJCH01000001.1"/>
</dbReference>
<dbReference type="SUPFAM" id="SSF47240">
    <property type="entry name" value="Ferritin-like"/>
    <property type="match status" value="1"/>
</dbReference>
<sequence length="199" mass="20842">MHIQQVPPKKQLSRRGFIGRGTTATLSVAGLSVLSGGALAMASRKGAKEEPSTDAGLINTALSLEHEGIAAYQIAAESGVLNDAVLQVGILFQSHHKGHRDELIKAVRELGGTPVEAKAISEYAEALGADKLKSQADILQLAISLELGAANAYLGVIPSLSDHEFGHLFARLAADEAMHWTALKGAVGEALPKNALYFG</sequence>
<keyword evidence="2" id="KW-1185">Reference proteome</keyword>
<dbReference type="Pfam" id="PF13668">
    <property type="entry name" value="Ferritin_2"/>
    <property type="match status" value="1"/>
</dbReference>
<gene>
    <name evidence="1" type="ORF">CW354_02510</name>
</gene>
<dbReference type="EMBL" id="PJCH01000001">
    <property type="protein sequence ID" value="PQA89794.1"/>
    <property type="molecule type" value="Genomic_DNA"/>
</dbReference>
<dbReference type="PROSITE" id="PS51318">
    <property type="entry name" value="TAT"/>
    <property type="match status" value="1"/>
</dbReference>
<name>A0A2S7KBA0_9PROT</name>
<accession>A0A2S7KBA0</accession>
<dbReference type="InterPro" id="IPR012347">
    <property type="entry name" value="Ferritin-like"/>
</dbReference>
<dbReference type="AlphaFoldDB" id="A0A2S7KBA0"/>
<organism evidence="1 2">
    <name type="scientific">Hyphococcus luteus</name>
    <dbReference type="NCBI Taxonomy" id="2058213"/>
    <lineage>
        <taxon>Bacteria</taxon>
        <taxon>Pseudomonadati</taxon>
        <taxon>Pseudomonadota</taxon>
        <taxon>Alphaproteobacteria</taxon>
        <taxon>Parvularculales</taxon>
        <taxon>Parvularculaceae</taxon>
        <taxon>Hyphococcus</taxon>
    </lineage>
</organism>
<dbReference type="InterPro" id="IPR006311">
    <property type="entry name" value="TAT_signal"/>
</dbReference>
<protein>
    <submittedName>
        <fullName evidence="1">DUF4439 domain-containing protein</fullName>
    </submittedName>
</protein>
<reference evidence="1 2" key="1">
    <citation type="submission" date="2017-12" db="EMBL/GenBank/DDBJ databases">
        <authorList>
            <person name="Hurst M.R.H."/>
        </authorList>
    </citation>
    <scope>NUCLEOTIDE SEQUENCE [LARGE SCALE GENOMIC DNA]</scope>
    <source>
        <strain evidence="1 2">SY-3-19</strain>
    </source>
</reference>
<dbReference type="CDD" id="cd00657">
    <property type="entry name" value="Ferritin_like"/>
    <property type="match status" value="1"/>
</dbReference>
<dbReference type="Proteomes" id="UP000239504">
    <property type="component" value="Unassembled WGS sequence"/>
</dbReference>
<evidence type="ECO:0000313" key="2">
    <source>
        <dbReference type="Proteomes" id="UP000239504"/>
    </source>
</evidence>
<dbReference type="InterPro" id="IPR009078">
    <property type="entry name" value="Ferritin-like_SF"/>
</dbReference>
<evidence type="ECO:0000313" key="1">
    <source>
        <dbReference type="EMBL" id="PQA89794.1"/>
    </source>
</evidence>
<dbReference type="Gene3D" id="1.20.1260.10">
    <property type="match status" value="1"/>
</dbReference>
<dbReference type="OrthoDB" id="7571942at2"/>
<proteinExistence type="predicted"/>
<comment type="caution">
    <text evidence="1">The sequence shown here is derived from an EMBL/GenBank/DDBJ whole genome shotgun (WGS) entry which is preliminary data.</text>
</comment>